<keyword evidence="7 9" id="KW-1133">Transmembrane helix</keyword>
<evidence type="ECO:0000256" key="6">
    <source>
        <dbReference type="ARBA" id="ARBA00022777"/>
    </source>
</evidence>
<evidence type="ECO:0000313" key="13">
    <source>
        <dbReference type="EMBL" id="KAK0419365.1"/>
    </source>
</evidence>
<accession>A0AA39I7Q1</accession>
<evidence type="ECO:0000256" key="8">
    <source>
        <dbReference type="ARBA" id="ARBA00023136"/>
    </source>
</evidence>
<gene>
    <name evidence="13" type="ORF">QR680_014106</name>
</gene>
<comment type="subcellular location">
    <subcellularLocation>
        <location evidence="1">Membrane</location>
        <topology evidence="1">Multi-pass membrane protein</topology>
    </subcellularLocation>
</comment>
<dbReference type="InterPro" id="IPR042024">
    <property type="entry name" value="D-XK_euk"/>
</dbReference>
<feature type="domain" description="Carbohydrate kinase FGGY C-terminal" evidence="12">
    <location>
        <begin position="296"/>
        <end position="473"/>
    </location>
</feature>
<organism evidence="13 14">
    <name type="scientific">Steinernema hermaphroditum</name>
    <dbReference type="NCBI Taxonomy" id="289476"/>
    <lineage>
        <taxon>Eukaryota</taxon>
        <taxon>Metazoa</taxon>
        <taxon>Ecdysozoa</taxon>
        <taxon>Nematoda</taxon>
        <taxon>Chromadorea</taxon>
        <taxon>Rhabditida</taxon>
        <taxon>Tylenchina</taxon>
        <taxon>Panagrolaimomorpha</taxon>
        <taxon>Strongyloidoidea</taxon>
        <taxon>Steinernematidae</taxon>
        <taxon>Steinernema</taxon>
    </lineage>
</organism>
<dbReference type="Proteomes" id="UP001175271">
    <property type="component" value="Unassembled WGS sequence"/>
</dbReference>
<dbReference type="Pfam" id="PF00370">
    <property type="entry name" value="FGGY_N"/>
    <property type="match status" value="1"/>
</dbReference>
<comment type="catalytic activity">
    <reaction evidence="10">
        <text>D-xylulose + ATP = D-xylulose 5-phosphate + ADP + H(+)</text>
        <dbReference type="Rhea" id="RHEA:10964"/>
        <dbReference type="ChEBI" id="CHEBI:15378"/>
        <dbReference type="ChEBI" id="CHEBI:17140"/>
        <dbReference type="ChEBI" id="CHEBI:30616"/>
        <dbReference type="ChEBI" id="CHEBI:57737"/>
        <dbReference type="ChEBI" id="CHEBI:456216"/>
        <dbReference type="EC" id="2.7.1.17"/>
    </reaction>
</comment>
<evidence type="ECO:0000256" key="7">
    <source>
        <dbReference type="ARBA" id="ARBA00022989"/>
    </source>
</evidence>
<feature type="domain" description="Carbohydrate kinase FGGY N-terminal" evidence="11">
    <location>
        <begin position="133"/>
        <end position="286"/>
    </location>
</feature>
<keyword evidence="10" id="KW-0119">Carbohydrate metabolism</keyword>
<name>A0AA39I7Q1_9BILA</name>
<keyword evidence="5 9" id="KW-0812">Transmembrane</keyword>
<comment type="caution">
    <text evidence="9">Lacks conserved residue(s) required for the propagation of feature annotation.</text>
</comment>
<dbReference type="InterPro" id="IPR000609">
    <property type="entry name" value="7TM_GPCR_serpentine_rcpt_Srg"/>
</dbReference>
<dbReference type="FunFam" id="3.30.420.40:FF:000118">
    <property type="entry name" value="Xylulose kinase 2"/>
    <property type="match status" value="1"/>
</dbReference>
<comment type="similarity">
    <text evidence="3 10">Belongs to the FGGY kinase family.</text>
</comment>
<keyword evidence="6 10" id="KW-0418">Kinase</keyword>
<dbReference type="EC" id="2.7.1.17" evidence="10"/>
<dbReference type="PANTHER" id="PTHR10196">
    <property type="entry name" value="SUGAR KINASE"/>
    <property type="match status" value="1"/>
</dbReference>
<dbReference type="CDD" id="cd07776">
    <property type="entry name" value="ASKHA_NBD_FGGY_SpXK-like"/>
    <property type="match status" value="1"/>
</dbReference>
<dbReference type="Pfam" id="PF02782">
    <property type="entry name" value="FGGY_C"/>
    <property type="match status" value="1"/>
</dbReference>
<reference evidence="13" key="1">
    <citation type="submission" date="2023-06" db="EMBL/GenBank/DDBJ databases">
        <title>Genomic analysis of the entomopathogenic nematode Steinernema hermaphroditum.</title>
        <authorList>
            <person name="Schwarz E.M."/>
            <person name="Heppert J.K."/>
            <person name="Baniya A."/>
            <person name="Schwartz H.T."/>
            <person name="Tan C.-H."/>
            <person name="Antoshechkin I."/>
            <person name="Sternberg P.W."/>
            <person name="Goodrich-Blair H."/>
            <person name="Dillman A.R."/>
        </authorList>
    </citation>
    <scope>NUCLEOTIDE SEQUENCE</scope>
    <source>
        <strain evidence="13">PS9179</strain>
        <tissue evidence="13">Whole animal</tissue>
    </source>
</reference>
<keyword evidence="10" id="KW-0859">Xylose metabolism</keyword>
<dbReference type="Pfam" id="PF02118">
    <property type="entry name" value="Srg"/>
    <property type="match status" value="1"/>
</dbReference>
<dbReference type="InterPro" id="IPR043129">
    <property type="entry name" value="ATPase_NBD"/>
</dbReference>
<evidence type="ECO:0000259" key="12">
    <source>
        <dbReference type="Pfam" id="PF02782"/>
    </source>
</evidence>
<evidence type="ECO:0000256" key="1">
    <source>
        <dbReference type="ARBA" id="ARBA00004141"/>
    </source>
</evidence>
<dbReference type="GO" id="GO:0005829">
    <property type="term" value="C:cytosol"/>
    <property type="evidence" value="ECO:0007669"/>
    <property type="project" value="TreeGrafter"/>
</dbReference>
<feature type="transmembrane region" description="Helical" evidence="9">
    <location>
        <begin position="536"/>
        <end position="558"/>
    </location>
</feature>
<feature type="transmembrane region" description="Helical" evidence="9">
    <location>
        <begin position="623"/>
        <end position="649"/>
    </location>
</feature>
<feature type="transmembrane region" description="Helical" evidence="9">
    <location>
        <begin position="579"/>
        <end position="603"/>
    </location>
</feature>
<sequence length="748" mass="83885">MDEPEEELFLGIDLSTQKIKAIVTNKNLDIRGEVAVDFDRDSPEFKTQNGVHVDPRNAQRITSPVAMWLKAIDLLFERLKKSSIQVKLIKGISGCGQQHGTVYWNQEGIKRLEKLDAEATFYDQLKGGFTIANSPIWMDSSTSEECRQFEDSVGGPEKLSEITGSRAYHRFSGPQILKIVKESSEVYKETKRISLISSFVGSLLVGKVMGIEPADGSGMNLMDLRQKKWSAELISLVDQSLANKLGDLVDSNSSQNISDYLVKRYGMDPNCQIISFTGDNPSALVGMGIGAGDMGISLGTSDTVFLTLDDYHACLEGHIFADPVNPDGFMGMLCFKNGSLVRDRVRGRRSWEEVSELLKETTPGNDGKIGFYFDRDEILPSCSVGVFRFDSNGTPLETFDKRTEMRAILEHQCLAKRLYAERMGFQSHGRLILTGGASNNLDIQQMLADVFHREVFVADTTEAAALGGAVRALRVVTGQQEVDKRDLRVVAHPREDHVKDLFVHMVDWLLLRIPHSGIFRNLFKEPNLASGWPPTLILFVSYYGGYAQIFNLALIALNRLIVISMPKQYYFMWTKHLKYITIAVLLVPVALTWHILAGGAAFTCPPPDMCFIMHKRFLGIRNSLYVLIVSLVTGAFIFLVNLATIYFVVSQAKFRNNWGEIKLFILTFLIFTLHLVHAALQTIAYLRGKDQAMMAIVFFLTPFVKDLTCLSAPWFLLITSNAFRRLTTKALKFKKTKPNDSSLFAKRS</sequence>
<keyword evidence="8 9" id="KW-0472">Membrane</keyword>
<dbReference type="GO" id="GO:0016020">
    <property type="term" value="C:membrane"/>
    <property type="evidence" value="ECO:0007669"/>
    <property type="project" value="UniProtKB-SubCell"/>
</dbReference>
<keyword evidence="10" id="KW-0547">Nucleotide-binding</keyword>
<dbReference type="PANTHER" id="PTHR10196:SF57">
    <property type="entry name" value="XYLULOSE KINASE"/>
    <property type="match status" value="1"/>
</dbReference>
<dbReference type="AlphaFoldDB" id="A0AA39I7Q1"/>
<keyword evidence="10" id="KW-0067">ATP-binding</keyword>
<dbReference type="GO" id="GO:0042732">
    <property type="term" value="P:D-xylose metabolic process"/>
    <property type="evidence" value="ECO:0007669"/>
    <property type="project" value="UniProtKB-UniRule"/>
</dbReference>
<evidence type="ECO:0000256" key="2">
    <source>
        <dbReference type="ARBA" id="ARBA00005692"/>
    </source>
</evidence>
<comment type="similarity">
    <text evidence="2 9">Belongs to the nematode receptor-like protein srg family.</text>
</comment>
<dbReference type="GO" id="GO:0005997">
    <property type="term" value="P:xylulose metabolic process"/>
    <property type="evidence" value="ECO:0007669"/>
    <property type="project" value="UniProtKB-UniRule"/>
</dbReference>
<dbReference type="CDD" id="cd00637">
    <property type="entry name" value="7tm_classA_rhodopsin-like"/>
    <property type="match status" value="1"/>
</dbReference>
<keyword evidence="4 10" id="KW-0808">Transferase</keyword>
<evidence type="ECO:0000256" key="3">
    <source>
        <dbReference type="ARBA" id="ARBA00009156"/>
    </source>
</evidence>
<dbReference type="Gene3D" id="1.20.1070.10">
    <property type="entry name" value="Rhodopsin 7-helix transmembrane proteins"/>
    <property type="match status" value="1"/>
</dbReference>
<dbReference type="InterPro" id="IPR018485">
    <property type="entry name" value="FGGY_C"/>
</dbReference>
<keyword evidence="14" id="KW-1185">Reference proteome</keyword>
<evidence type="ECO:0000256" key="9">
    <source>
        <dbReference type="RuleBase" id="RU280813"/>
    </source>
</evidence>
<comment type="caution">
    <text evidence="13">The sequence shown here is derived from an EMBL/GenBank/DDBJ whole genome shotgun (WGS) entry which is preliminary data.</text>
</comment>
<evidence type="ECO:0000259" key="11">
    <source>
        <dbReference type="Pfam" id="PF00370"/>
    </source>
</evidence>
<protein>
    <recommendedName>
        <fullName evidence="9 10">Multifunctional fusion protein</fullName>
    </recommendedName>
    <domain>
        <recommendedName>
            <fullName evidence="10">Xylulose kinase</fullName>
            <ecNumber evidence="10">2.7.1.17</ecNumber>
        </recommendedName>
    </domain>
    <domain>
        <recommendedName>
            <fullName evidence="9">Serpentine receptor class gamma</fullName>
        </recommendedName>
    </domain>
</protein>
<evidence type="ECO:0000256" key="5">
    <source>
        <dbReference type="ARBA" id="ARBA00022692"/>
    </source>
</evidence>
<dbReference type="SUPFAM" id="SSF53067">
    <property type="entry name" value="Actin-like ATPase domain"/>
    <property type="match status" value="2"/>
</dbReference>
<dbReference type="GO" id="GO:0004888">
    <property type="term" value="F:transmembrane signaling receptor activity"/>
    <property type="evidence" value="ECO:0007669"/>
    <property type="project" value="InterPro"/>
</dbReference>
<dbReference type="GO" id="GO:0007606">
    <property type="term" value="P:sensory perception of chemical stimulus"/>
    <property type="evidence" value="ECO:0007669"/>
    <property type="project" value="UniProtKB-UniRule"/>
</dbReference>
<feature type="transmembrane region" description="Helical" evidence="9">
    <location>
        <begin position="661"/>
        <end position="680"/>
    </location>
</feature>
<comment type="function">
    <text evidence="10">Phosphorylates D-xylulose to produce D-xylulose 5-phosphate, a molecule that may play an important role in the regulation of glucose metabolism and lipogenesis.</text>
</comment>
<dbReference type="SUPFAM" id="SSF81321">
    <property type="entry name" value="Family A G protein-coupled receptor-like"/>
    <property type="match status" value="1"/>
</dbReference>
<dbReference type="GO" id="GO:0005524">
    <property type="term" value="F:ATP binding"/>
    <property type="evidence" value="ECO:0007669"/>
    <property type="project" value="UniProtKB-KW"/>
</dbReference>
<evidence type="ECO:0000313" key="14">
    <source>
        <dbReference type="Proteomes" id="UP001175271"/>
    </source>
</evidence>
<dbReference type="Gene3D" id="3.30.420.40">
    <property type="match status" value="2"/>
</dbReference>
<evidence type="ECO:0000256" key="10">
    <source>
        <dbReference type="RuleBase" id="RU367058"/>
    </source>
</evidence>
<feature type="transmembrane region" description="Helical" evidence="9">
    <location>
        <begin position="692"/>
        <end position="717"/>
    </location>
</feature>
<proteinExistence type="inferred from homology"/>
<dbReference type="InterPro" id="IPR018484">
    <property type="entry name" value="FGGY_N"/>
</dbReference>
<dbReference type="GO" id="GO:0004856">
    <property type="term" value="F:D-xylulokinase activity"/>
    <property type="evidence" value="ECO:0007669"/>
    <property type="project" value="UniProtKB-UniRule"/>
</dbReference>
<evidence type="ECO:0000256" key="4">
    <source>
        <dbReference type="ARBA" id="ARBA00022679"/>
    </source>
</evidence>
<dbReference type="EMBL" id="JAUCMV010000002">
    <property type="protein sequence ID" value="KAK0419365.1"/>
    <property type="molecule type" value="Genomic_DNA"/>
</dbReference>